<dbReference type="EMBL" id="JAFJZO010000032">
    <property type="protein sequence ID" value="KAG5496268.1"/>
    <property type="molecule type" value="Genomic_DNA"/>
</dbReference>
<dbReference type="KEGG" id="phet:94288671"/>
<dbReference type="Pfam" id="PF01467">
    <property type="entry name" value="CTP_transf_like"/>
    <property type="match status" value="1"/>
</dbReference>
<name>A0A836LDN8_9TRYP</name>
<dbReference type="PANTHER" id="PTHR10695">
    <property type="entry name" value="DEPHOSPHO-COA KINASE-RELATED"/>
    <property type="match status" value="1"/>
</dbReference>
<dbReference type="Gene3D" id="3.40.50.620">
    <property type="entry name" value="HUPs"/>
    <property type="match status" value="1"/>
</dbReference>
<dbReference type="GeneID" id="94288671"/>
<dbReference type="InterPro" id="IPR014729">
    <property type="entry name" value="Rossmann-like_a/b/a_fold"/>
</dbReference>
<dbReference type="GO" id="GO:0015937">
    <property type="term" value="P:coenzyme A biosynthetic process"/>
    <property type="evidence" value="ECO:0007669"/>
    <property type="project" value="TreeGrafter"/>
</dbReference>
<dbReference type="PANTHER" id="PTHR10695:SF46">
    <property type="entry name" value="BIFUNCTIONAL COENZYME A SYNTHASE-RELATED"/>
    <property type="match status" value="1"/>
</dbReference>
<dbReference type="GO" id="GO:0004140">
    <property type="term" value="F:dephospho-CoA kinase activity"/>
    <property type="evidence" value="ECO:0007669"/>
    <property type="project" value="TreeGrafter"/>
</dbReference>
<accession>A0A836LDN8</accession>
<reference evidence="2 3" key="1">
    <citation type="submission" date="2021-02" db="EMBL/GenBank/DDBJ databases">
        <title>Porcisia hertigi Genome sequencing and assembly.</title>
        <authorList>
            <person name="Almutairi H."/>
            <person name="Gatherer D."/>
        </authorList>
    </citation>
    <scope>NUCLEOTIDE SEQUENCE [LARGE SCALE GENOMIC DNA]</scope>
    <source>
        <strain evidence="2 3">C119</strain>
    </source>
</reference>
<dbReference type="RefSeq" id="XP_067754751.1">
    <property type="nucleotide sequence ID" value="XM_067898594.1"/>
</dbReference>
<gene>
    <name evidence="2" type="ORF">JKF63_02569</name>
</gene>
<dbReference type="Proteomes" id="UP000674318">
    <property type="component" value="Chromosome 32"/>
</dbReference>
<keyword evidence="3" id="KW-1185">Reference proteome</keyword>
<dbReference type="OrthoDB" id="330671at2759"/>
<dbReference type="SUPFAM" id="SSF52374">
    <property type="entry name" value="Nucleotidylyl transferase"/>
    <property type="match status" value="1"/>
</dbReference>
<dbReference type="AlphaFoldDB" id="A0A836LDN8"/>
<evidence type="ECO:0000313" key="3">
    <source>
        <dbReference type="Proteomes" id="UP000674318"/>
    </source>
</evidence>
<sequence>MKLSVVLSTLRGKDVNSKLLVDYLTRSVLTPIETSALKTTGTASAASGQVKYRCPLTELQCGHGSGVNVYLVIHNQHRSTFLEHSVHLYSAALDVCPQLSISIIPLIGTGEEAAHDAVNQEGTRAFAASPPCAPCKQRQQQFEELCPGGGEGMGLYEDAAAVLREWRLVDKNFMRDAKGFQPNYQYVAVGGTFDHFHSGHKVLLSTAALYAVQKLRIGVTDAALLKKKKFAESLQPLELRMEHVVQFMQKMRPDLELEVAPISEISGGTKDIADIEALVVSPETAKSLSVINEMRAANGGLAPMVGIPIPLVQSPTGESISSTLLRQLQAWKDDGGVLEEVGMHEGVKAGSGLGP</sequence>
<dbReference type="InterPro" id="IPR004821">
    <property type="entry name" value="Cyt_trans-like"/>
</dbReference>
<comment type="caution">
    <text evidence="2">The sequence shown here is derived from an EMBL/GenBank/DDBJ whole genome shotgun (WGS) entry which is preliminary data.</text>
</comment>
<feature type="domain" description="Cytidyltransferase-like" evidence="1">
    <location>
        <begin position="189"/>
        <end position="327"/>
    </location>
</feature>
<evidence type="ECO:0000259" key="1">
    <source>
        <dbReference type="Pfam" id="PF01467"/>
    </source>
</evidence>
<evidence type="ECO:0000313" key="2">
    <source>
        <dbReference type="EMBL" id="KAG5496268.1"/>
    </source>
</evidence>
<proteinExistence type="predicted"/>
<organism evidence="2 3">
    <name type="scientific">Porcisia hertigi</name>
    <dbReference type="NCBI Taxonomy" id="2761500"/>
    <lineage>
        <taxon>Eukaryota</taxon>
        <taxon>Discoba</taxon>
        <taxon>Euglenozoa</taxon>
        <taxon>Kinetoplastea</taxon>
        <taxon>Metakinetoplastina</taxon>
        <taxon>Trypanosomatida</taxon>
        <taxon>Trypanosomatidae</taxon>
        <taxon>Leishmaniinae</taxon>
        <taxon>Porcisia</taxon>
    </lineage>
</organism>
<protein>
    <recommendedName>
        <fullName evidence="1">Cytidyltransferase-like domain-containing protein</fullName>
    </recommendedName>
</protein>